<protein>
    <recommendedName>
        <fullName evidence="1">Large polyvalent protein-associated domain-containing protein</fullName>
    </recommendedName>
</protein>
<reference evidence="2" key="1">
    <citation type="submission" date="2021-02" db="EMBL/GenBank/DDBJ databases">
        <title>Infant gut strain persistence is associated with maternal origin, phylogeny, and functional potential including surface adhesion and iron acquisition.</title>
        <authorList>
            <person name="Lou Y.C."/>
        </authorList>
    </citation>
    <scope>NUCLEOTIDE SEQUENCE</scope>
    <source>
        <strain evidence="2">L2_039_000G1_dasL2_039_000G1_maxbin2.maxbin.077</strain>
    </source>
</reference>
<dbReference type="EMBL" id="JAGZYH010000033">
    <property type="protein sequence ID" value="MBS6622330.1"/>
    <property type="molecule type" value="Genomic_DNA"/>
</dbReference>
<dbReference type="InterPro" id="IPR040789">
    <property type="entry name" value="LPD11"/>
</dbReference>
<dbReference type="Pfam" id="PF18824">
    <property type="entry name" value="LPD11"/>
    <property type="match status" value="1"/>
</dbReference>
<evidence type="ECO:0000259" key="1">
    <source>
        <dbReference type="Pfam" id="PF18824"/>
    </source>
</evidence>
<proteinExistence type="predicted"/>
<organism evidence="2 3">
    <name type="scientific">Faecalibacterium prausnitzii</name>
    <dbReference type="NCBI Taxonomy" id="853"/>
    <lineage>
        <taxon>Bacteria</taxon>
        <taxon>Bacillati</taxon>
        <taxon>Bacillota</taxon>
        <taxon>Clostridia</taxon>
        <taxon>Eubacteriales</taxon>
        <taxon>Oscillospiraceae</taxon>
        <taxon>Faecalibacterium</taxon>
    </lineage>
</organism>
<accession>A0A9E1GL30</accession>
<dbReference type="AlphaFoldDB" id="A0A9E1GL30"/>
<sequence>MAVTDKVSVVLTWSLRFRYQMLDRMKQDCEYFLGHGNRVTKYLWAGNVADHIEYMKALWWSFPESGKPEWLTLEEIKDYERRMAA</sequence>
<evidence type="ECO:0000313" key="2">
    <source>
        <dbReference type="EMBL" id="MBS6622330.1"/>
    </source>
</evidence>
<comment type="caution">
    <text evidence="2">The sequence shown here is derived from an EMBL/GenBank/DDBJ whole genome shotgun (WGS) entry which is preliminary data.</text>
</comment>
<gene>
    <name evidence="2" type="ORF">KH315_09260</name>
</gene>
<dbReference type="Proteomes" id="UP000811365">
    <property type="component" value="Unassembled WGS sequence"/>
</dbReference>
<evidence type="ECO:0000313" key="3">
    <source>
        <dbReference type="Proteomes" id="UP000811365"/>
    </source>
</evidence>
<feature type="domain" description="Large polyvalent protein-associated" evidence="1">
    <location>
        <begin position="16"/>
        <end position="83"/>
    </location>
</feature>
<name>A0A9E1GL30_9FIRM</name>